<organism evidence="20 21">
    <name type="scientific">Arcanobacterium bovis</name>
    <dbReference type="NCBI Taxonomy" id="2529275"/>
    <lineage>
        <taxon>Bacteria</taxon>
        <taxon>Bacillati</taxon>
        <taxon>Actinomycetota</taxon>
        <taxon>Actinomycetes</taxon>
        <taxon>Actinomycetales</taxon>
        <taxon>Actinomycetaceae</taxon>
        <taxon>Arcanobacterium</taxon>
    </lineage>
</organism>
<protein>
    <recommendedName>
        <fullName evidence="17">UDP-N-acetylenolpyruvoylglucosamine reductase</fullName>
        <ecNumber evidence="17">1.3.1.98</ecNumber>
    </recommendedName>
    <alternativeName>
        <fullName evidence="17">UDP-N-acetylmuramate dehydrogenase</fullName>
    </alternativeName>
</protein>
<keyword evidence="14 17" id="KW-0131">Cell cycle</keyword>
<dbReference type="InterPro" id="IPR016169">
    <property type="entry name" value="FAD-bd_PCMH_sub2"/>
</dbReference>
<dbReference type="UniPathway" id="UPA00219"/>
<dbReference type="Proteomes" id="UP000293036">
    <property type="component" value="Unassembled WGS sequence"/>
</dbReference>
<keyword evidence="8 17" id="KW-0285">Flavoprotein</keyword>
<comment type="pathway">
    <text evidence="4 17">Cell wall biogenesis; peptidoglycan biosynthesis.</text>
</comment>
<evidence type="ECO:0000256" key="15">
    <source>
        <dbReference type="ARBA" id="ARBA00023316"/>
    </source>
</evidence>
<evidence type="ECO:0000256" key="17">
    <source>
        <dbReference type="HAMAP-Rule" id="MF_00037"/>
    </source>
</evidence>
<accession>A0A4Q9V213</accession>
<dbReference type="InterPro" id="IPR016167">
    <property type="entry name" value="FAD-bd_PCMH_sub1"/>
</dbReference>
<dbReference type="Pfam" id="PF02873">
    <property type="entry name" value="MurB_C"/>
    <property type="match status" value="1"/>
</dbReference>
<dbReference type="GO" id="GO:0071949">
    <property type="term" value="F:FAD binding"/>
    <property type="evidence" value="ECO:0007669"/>
    <property type="project" value="InterPro"/>
</dbReference>
<keyword evidence="11 17" id="KW-0133">Cell shape</keyword>
<evidence type="ECO:0000256" key="14">
    <source>
        <dbReference type="ARBA" id="ARBA00023306"/>
    </source>
</evidence>
<keyword evidence="7 17" id="KW-0132">Cell division</keyword>
<dbReference type="NCBIfam" id="NF010478">
    <property type="entry name" value="PRK13903.1"/>
    <property type="match status" value="1"/>
</dbReference>
<dbReference type="InterPro" id="IPR036318">
    <property type="entry name" value="FAD-bd_PCMH-like_sf"/>
</dbReference>
<dbReference type="PROSITE" id="PS51387">
    <property type="entry name" value="FAD_PCMH"/>
    <property type="match status" value="1"/>
</dbReference>
<dbReference type="GO" id="GO:0008360">
    <property type="term" value="P:regulation of cell shape"/>
    <property type="evidence" value="ECO:0007669"/>
    <property type="project" value="UniProtKB-KW"/>
</dbReference>
<evidence type="ECO:0000256" key="11">
    <source>
        <dbReference type="ARBA" id="ARBA00022960"/>
    </source>
</evidence>
<evidence type="ECO:0000256" key="5">
    <source>
        <dbReference type="ARBA" id="ARBA00010485"/>
    </source>
</evidence>
<evidence type="ECO:0000256" key="4">
    <source>
        <dbReference type="ARBA" id="ARBA00004752"/>
    </source>
</evidence>
<dbReference type="NCBIfam" id="TIGR00179">
    <property type="entry name" value="murB"/>
    <property type="match status" value="1"/>
</dbReference>
<dbReference type="InterPro" id="IPR011601">
    <property type="entry name" value="MurB_C"/>
</dbReference>
<feature type="region of interest" description="Disordered" evidence="18">
    <location>
        <begin position="1"/>
        <end position="20"/>
    </location>
</feature>
<evidence type="ECO:0000256" key="13">
    <source>
        <dbReference type="ARBA" id="ARBA00023002"/>
    </source>
</evidence>
<evidence type="ECO:0000256" key="10">
    <source>
        <dbReference type="ARBA" id="ARBA00022857"/>
    </source>
</evidence>
<dbReference type="GO" id="GO:0009252">
    <property type="term" value="P:peptidoglycan biosynthetic process"/>
    <property type="evidence" value="ECO:0007669"/>
    <property type="project" value="UniProtKB-UniRule"/>
</dbReference>
<evidence type="ECO:0000256" key="1">
    <source>
        <dbReference type="ARBA" id="ARBA00001974"/>
    </source>
</evidence>
<evidence type="ECO:0000256" key="16">
    <source>
        <dbReference type="ARBA" id="ARBA00048914"/>
    </source>
</evidence>
<evidence type="ECO:0000313" key="21">
    <source>
        <dbReference type="Proteomes" id="UP000293036"/>
    </source>
</evidence>
<dbReference type="Gene3D" id="3.30.465.10">
    <property type="match status" value="1"/>
</dbReference>
<keyword evidence="9 17" id="KW-0274">FAD</keyword>
<comment type="catalytic activity">
    <reaction evidence="16 17">
        <text>UDP-N-acetyl-alpha-D-muramate + NADP(+) = UDP-N-acetyl-3-O-(1-carboxyvinyl)-alpha-D-glucosamine + NADPH + H(+)</text>
        <dbReference type="Rhea" id="RHEA:12248"/>
        <dbReference type="ChEBI" id="CHEBI:15378"/>
        <dbReference type="ChEBI" id="CHEBI:57783"/>
        <dbReference type="ChEBI" id="CHEBI:58349"/>
        <dbReference type="ChEBI" id="CHEBI:68483"/>
        <dbReference type="ChEBI" id="CHEBI:70757"/>
        <dbReference type="EC" id="1.3.1.98"/>
    </reaction>
</comment>
<dbReference type="InterPro" id="IPR006094">
    <property type="entry name" value="Oxid_FAD_bind_N"/>
</dbReference>
<dbReference type="EMBL" id="SJDT01000001">
    <property type="protein sequence ID" value="TBW23608.1"/>
    <property type="molecule type" value="Genomic_DNA"/>
</dbReference>
<dbReference type="EC" id="1.3.1.98" evidence="17"/>
<evidence type="ECO:0000256" key="8">
    <source>
        <dbReference type="ARBA" id="ARBA00022630"/>
    </source>
</evidence>
<comment type="caution">
    <text evidence="20">The sequence shown here is derived from an EMBL/GenBank/DDBJ whole genome shotgun (WGS) entry which is preliminary data.</text>
</comment>
<keyword evidence="12 17" id="KW-0573">Peptidoglycan synthesis</keyword>
<evidence type="ECO:0000259" key="19">
    <source>
        <dbReference type="PROSITE" id="PS51387"/>
    </source>
</evidence>
<keyword evidence="10 17" id="KW-0521">NADP</keyword>
<dbReference type="InterPro" id="IPR036635">
    <property type="entry name" value="MurB_C_sf"/>
</dbReference>
<evidence type="ECO:0000256" key="12">
    <source>
        <dbReference type="ARBA" id="ARBA00022984"/>
    </source>
</evidence>
<dbReference type="Gene3D" id="3.90.78.10">
    <property type="entry name" value="UDP-N-acetylenolpyruvoylglucosamine reductase, C-terminal domain"/>
    <property type="match status" value="1"/>
</dbReference>
<feature type="active site" evidence="17">
    <location>
        <position position="187"/>
    </location>
</feature>
<name>A0A4Q9V213_9ACTO</name>
<dbReference type="GO" id="GO:0071555">
    <property type="term" value="P:cell wall organization"/>
    <property type="evidence" value="ECO:0007669"/>
    <property type="project" value="UniProtKB-KW"/>
</dbReference>
<evidence type="ECO:0000256" key="9">
    <source>
        <dbReference type="ARBA" id="ARBA00022827"/>
    </source>
</evidence>
<evidence type="ECO:0000256" key="3">
    <source>
        <dbReference type="ARBA" id="ARBA00004496"/>
    </source>
</evidence>
<reference evidence="20 21" key="1">
    <citation type="submission" date="2019-02" db="EMBL/GenBank/DDBJ databases">
        <title>Arcanobacterium bovis sp. nov., isolated from the milk of a cow with mastitis.</title>
        <authorList>
            <person name="Sammra O."/>
            <person name="Foster G."/>
            <person name="Hassan A."/>
            <person name="Alssahen M."/>
            <person name="Laemmler C."/>
            <person name="Borowiak M."/>
            <person name="Malorny B."/>
            <person name="Abdulmawjood A."/>
        </authorList>
    </citation>
    <scope>NUCLEOTIDE SEQUENCE [LARGE SCALE GENOMIC DNA]</scope>
    <source>
        <strain evidence="20 21">C605018/01/1</strain>
    </source>
</reference>
<proteinExistence type="inferred from homology"/>
<dbReference type="Gene3D" id="3.30.43.10">
    <property type="entry name" value="Uridine Diphospho-n-acetylenolpyruvylglucosamine Reductase, domain 2"/>
    <property type="match status" value="1"/>
</dbReference>
<evidence type="ECO:0000313" key="20">
    <source>
        <dbReference type="EMBL" id="TBW23608.1"/>
    </source>
</evidence>
<feature type="active site" description="Proton donor" evidence="17">
    <location>
        <position position="273"/>
    </location>
</feature>
<comment type="subcellular location">
    <subcellularLocation>
        <location evidence="3 17">Cytoplasm</location>
    </subcellularLocation>
</comment>
<keyword evidence="21" id="KW-1185">Reference proteome</keyword>
<keyword evidence="13 17" id="KW-0560">Oxidoreductase</keyword>
<comment type="cofactor">
    <cofactor evidence="1 17">
        <name>FAD</name>
        <dbReference type="ChEBI" id="CHEBI:57692"/>
    </cofactor>
</comment>
<gene>
    <name evidence="17" type="primary">murB</name>
    <name evidence="20" type="ORF">EZJ44_00225</name>
</gene>
<dbReference type="PANTHER" id="PTHR21071:SF4">
    <property type="entry name" value="UDP-N-ACETYLENOLPYRUVOYLGLUCOSAMINE REDUCTASE"/>
    <property type="match status" value="1"/>
</dbReference>
<dbReference type="InterPro" id="IPR003170">
    <property type="entry name" value="MurB"/>
</dbReference>
<dbReference type="Pfam" id="PF01565">
    <property type="entry name" value="FAD_binding_4"/>
    <property type="match status" value="1"/>
</dbReference>
<dbReference type="HAMAP" id="MF_00037">
    <property type="entry name" value="MurB"/>
    <property type="match status" value="1"/>
</dbReference>
<dbReference type="OrthoDB" id="9804753at2"/>
<dbReference type="GO" id="GO:0008762">
    <property type="term" value="F:UDP-N-acetylmuramate dehydrogenase activity"/>
    <property type="evidence" value="ECO:0007669"/>
    <property type="project" value="UniProtKB-UniRule"/>
</dbReference>
<dbReference type="GO" id="GO:0051301">
    <property type="term" value="P:cell division"/>
    <property type="evidence" value="ECO:0007669"/>
    <property type="project" value="UniProtKB-KW"/>
</dbReference>
<evidence type="ECO:0000256" key="6">
    <source>
        <dbReference type="ARBA" id="ARBA00022490"/>
    </source>
</evidence>
<keyword evidence="6 17" id="KW-0963">Cytoplasm</keyword>
<dbReference type="InterPro" id="IPR016166">
    <property type="entry name" value="FAD-bd_PCMH"/>
</dbReference>
<evidence type="ECO:0000256" key="18">
    <source>
        <dbReference type="SAM" id="MobiDB-lite"/>
    </source>
</evidence>
<comment type="function">
    <text evidence="2 17">Cell wall formation.</text>
</comment>
<sequence>MTCSIPEPTEPTHTQPPVLTTRLGANPRRLADMTTIAVGGAVAKYENLTSETDIVAAVTDADNSGTELLILGGGSNILASDADFPGVVIHDGRTSIEILSEDSCGGAQMRVAAGTPWDAVVVFAIEHGWMGLEGLSGIPGTVGAAPVQNIGAYGQEVAGTIASVRAFDRKTQTIRTFFAADLKFGYRHSALKESLLSGEWGATPRWIVLDVVFHLRRATLSEPIRYAQLAQKLGVNAGERVPASDVRSAVIELRRSKGMVLDVIDRDTFSLGSFFTNPILSEEQAAALPEDAPKYGVGKSGAANQIGAAAPQIDGQVKTSAAWLIDHVGFKPGFGMPGPAAVSTKHSLALTNRGGARDSDVVDLARAIRDGVRERFGVTLVPEPVLLNITI</sequence>
<feature type="active site" evidence="17">
    <location>
        <position position="383"/>
    </location>
</feature>
<comment type="similarity">
    <text evidence="5 17">Belongs to the MurB family.</text>
</comment>
<dbReference type="AlphaFoldDB" id="A0A4Q9V213"/>
<feature type="domain" description="FAD-binding PCMH-type" evidence="19">
    <location>
        <begin position="37"/>
        <end position="218"/>
    </location>
</feature>
<dbReference type="SUPFAM" id="SSF56176">
    <property type="entry name" value="FAD-binding/transporter-associated domain-like"/>
    <property type="match status" value="1"/>
</dbReference>
<dbReference type="SUPFAM" id="SSF56194">
    <property type="entry name" value="Uridine diphospho-N-Acetylenolpyruvylglucosamine reductase, MurB, C-terminal domain"/>
    <property type="match status" value="1"/>
</dbReference>
<dbReference type="PANTHER" id="PTHR21071">
    <property type="entry name" value="UDP-N-ACETYLENOLPYRUVOYLGLUCOSAMINE REDUCTASE"/>
    <property type="match status" value="1"/>
</dbReference>
<dbReference type="GO" id="GO:0005829">
    <property type="term" value="C:cytosol"/>
    <property type="evidence" value="ECO:0007669"/>
    <property type="project" value="TreeGrafter"/>
</dbReference>
<evidence type="ECO:0000256" key="2">
    <source>
        <dbReference type="ARBA" id="ARBA00003921"/>
    </source>
</evidence>
<evidence type="ECO:0000256" key="7">
    <source>
        <dbReference type="ARBA" id="ARBA00022618"/>
    </source>
</evidence>
<keyword evidence="15 17" id="KW-0961">Cell wall biogenesis/degradation</keyword>
<dbReference type="RefSeq" id="WP_131278956.1">
    <property type="nucleotide sequence ID" value="NZ_JBHSLR010000009.1"/>
</dbReference>